<dbReference type="InterPro" id="IPR018699">
    <property type="entry name" value="DUF2203"/>
</dbReference>
<gene>
    <name evidence="1" type="ORF">LCGC14_1409310</name>
</gene>
<proteinExistence type="predicted"/>
<protein>
    <recommendedName>
        <fullName evidence="2">DUF2203 domain-containing protein</fullName>
    </recommendedName>
</protein>
<evidence type="ECO:0008006" key="2">
    <source>
        <dbReference type="Google" id="ProtNLM"/>
    </source>
</evidence>
<dbReference type="PIRSF" id="PIRSF016498">
    <property type="entry name" value="UCP016498"/>
    <property type="match status" value="1"/>
</dbReference>
<dbReference type="AlphaFoldDB" id="A0A0F9MWD6"/>
<comment type="caution">
    <text evidence="1">The sequence shown here is derived from an EMBL/GenBank/DDBJ whole genome shotgun (WGS) entry which is preliminary data.</text>
</comment>
<dbReference type="EMBL" id="LAZR01009285">
    <property type="protein sequence ID" value="KKM73552.1"/>
    <property type="molecule type" value="Genomic_DNA"/>
</dbReference>
<accession>A0A0F9MWD6</accession>
<name>A0A0F9MWD6_9ZZZZ</name>
<dbReference type="Pfam" id="PF09969">
    <property type="entry name" value="DUF2203"/>
    <property type="match status" value="1"/>
</dbReference>
<sequence length="137" mass="16028">MRFTMFSYFSIVQANEILPTVIKKFEFVSAKKNELAKIEQQLQTGLSDANNFEEYVTIKRQLNTVVTKFYQALEDLENTGVVVKSIEEGLLDFPSKRFDEEIWLCWKYGEKEIKFWHEKDSGFQGRKPISVSNESLV</sequence>
<reference evidence="1" key="1">
    <citation type="journal article" date="2015" name="Nature">
        <title>Complex archaea that bridge the gap between prokaryotes and eukaryotes.</title>
        <authorList>
            <person name="Spang A."/>
            <person name="Saw J.H."/>
            <person name="Jorgensen S.L."/>
            <person name="Zaremba-Niedzwiedzka K."/>
            <person name="Martijn J."/>
            <person name="Lind A.E."/>
            <person name="van Eijk R."/>
            <person name="Schleper C."/>
            <person name="Guy L."/>
            <person name="Ettema T.J."/>
        </authorList>
    </citation>
    <scope>NUCLEOTIDE SEQUENCE</scope>
</reference>
<evidence type="ECO:0000313" key="1">
    <source>
        <dbReference type="EMBL" id="KKM73552.1"/>
    </source>
</evidence>
<organism evidence="1">
    <name type="scientific">marine sediment metagenome</name>
    <dbReference type="NCBI Taxonomy" id="412755"/>
    <lineage>
        <taxon>unclassified sequences</taxon>
        <taxon>metagenomes</taxon>
        <taxon>ecological metagenomes</taxon>
    </lineage>
</organism>